<dbReference type="RefSeq" id="XP_049139278.1">
    <property type="nucleotide sequence ID" value="XM_049282135.1"/>
</dbReference>
<name>A0A9Q8SHY9_9PEZI</name>
<evidence type="ECO:0000313" key="2">
    <source>
        <dbReference type="EMBL" id="UQC77639.1"/>
    </source>
</evidence>
<organism evidence="2 3">
    <name type="scientific">Colletotrichum lupini</name>
    <dbReference type="NCBI Taxonomy" id="145971"/>
    <lineage>
        <taxon>Eukaryota</taxon>
        <taxon>Fungi</taxon>
        <taxon>Dikarya</taxon>
        <taxon>Ascomycota</taxon>
        <taxon>Pezizomycotina</taxon>
        <taxon>Sordariomycetes</taxon>
        <taxon>Hypocreomycetidae</taxon>
        <taxon>Glomerellales</taxon>
        <taxon>Glomerellaceae</taxon>
        <taxon>Colletotrichum</taxon>
        <taxon>Colletotrichum acutatum species complex</taxon>
    </lineage>
</organism>
<proteinExistence type="predicted"/>
<dbReference type="AlphaFoldDB" id="A0A9Q8SHY9"/>
<dbReference type="KEGG" id="clup:CLUP02_03108"/>
<dbReference type="EMBL" id="CP019474">
    <property type="protein sequence ID" value="UQC77639.1"/>
    <property type="molecule type" value="Genomic_DNA"/>
</dbReference>
<protein>
    <submittedName>
        <fullName evidence="2">Uncharacterized protein</fullName>
    </submittedName>
</protein>
<sequence>MASHRDGERERHPSTLLPGLFPGWPPHSGIFQSRLPNLEVVVPDETPAFLRYLPGLGLHGLLLLPGIDNLHTDVAISSPHDLMGVHRVLHRPRVVAAYAIFRQKSGTIGHHLTISPSAYLTHLAPPSDRNPVSLRVVEQPSPADGALHPADEPSRGILIKCYPGFPNKSCHSTLKCQMSYRQSTSTTPSAWMVPTTVSTGSFLRPPRTWKLGKTMGLSHFAENPYTIGQIPRCLPYCVCRQCNATMGGMEPYCLPMEHVPCQMKSCFLQAAAKLGPIFLPLPLHEMDCTPCCRRSLCIKSHFDTNGTSSLIGIQVAEVPGTLGSALGAAFSAISYTHPITASLQSHFLPLRSVAASDQWLAPVPSCLSTCAASVCTSSGHLYEPYIRTGLLLKSVCPSTALAFKLGDISKRATDPETLVVSSQPCGVRRRAALLMIAIRPSRSSPASRRSPSFPLDSGSYSVTNP</sequence>
<dbReference type="Proteomes" id="UP000830671">
    <property type="component" value="Chromosome 2"/>
</dbReference>
<evidence type="ECO:0000313" key="3">
    <source>
        <dbReference type="Proteomes" id="UP000830671"/>
    </source>
</evidence>
<feature type="compositionally biased region" description="Low complexity" evidence="1">
    <location>
        <begin position="443"/>
        <end position="454"/>
    </location>
</feature>
<keyword evidence="3" id="KW-1185">Reference proteome</keyword>
<reference evidence="2" key="1">
    <citation type="journal article" date="2021" name="Mol. Plant Microbe Interact.">
        <title>Complete Genome Sequence of the Plant-Pathogenic Fungus Colletotrichum lupini.</title>
        <authorList>
            <person name="Baroncelli R."/>
            <person name="Pensec F."/>
            <person name="Da Lio D."/>
            <person name="Boufleur T."/>
            <person name="Vicente I."/>
            <person name="Sarrocco S."/>
            <person name="Picot A."/>
            <person name="Baraldi E."/>
            <person name="Sukno S."/>
            <person name="Thon M."/>
            <person name="Le Floch G."/>
        </authorList>
    </citation>
    <scope>NUCLEOTIDE SEQUENCE</scope>
    <source>
        <strain evidence="2">IMI 504893</strain>
    </source>
</reference>
<feature type="region of interest" description="Disordered" evidence="1">
    <location>
        <begin position="443"/>
        <end position="465"/>
    </location>
</feature>
<gene>
    <name evidence="2" type="ORF">CLUP02_03108</name>
</gene>
<dbReference type="GeneID" id="73337145"/>
<evidence type="ECO:0000256" key="1">
    <source>
        <dbReference type="SAM" id="MobiDB-lite"/>
    </source>
</evidence>
<accession>A0A9Q8SHY9</accession>